<evidence type="ECO:0000256" key="4">
    <source>
        <dbReference type="ARBA" id="ARBA00023027"/>
    </source>
</evidence>
<organism evidence="7 8">
    <name type="scientific">Suicoccus acidiformans</name>
    <dbReference type="NCBI Taxonomy" id="2036206"/>
    <lineage>
        <taxon>Bacteria</taxon>
        <taxon>Bacillati</taxon>
        <taxon>Bacillota</taxon>
        <taxon>Bacilli</taxon>
        <taxon>Lactobacillales</taxon>
        <taxon>Aerococcaceae</taxon>
        <taxon>Suicoccus</taxon>
    </lineage>
</organism>
<accession>A0A347WM08</accession>
<dbReference type="AlphaFoldDB" id="A0A347WM08"/>
<comment type="pathway">
    <text evidence="1">Porphyrin-containing compound metabolism; siroheme biosynthesis; sirohydrochlorin from precorrin-2: step 1/1.</text>
</comment>
<evidence type="ECO:0000256" key="1">
    <source>
        <dbReference type="ARBA" id="ARBA00005010"/>
    </source>
</evidence>
<protein>
    <recommendedName>
        <fullName evidence="2">precorrin-2 dehydrogenase</fullName>
        <ecNumber evidence="2">1.3.1.76</ecNumber>
    </recommendedName>
</protein>
<proteinExistence type="predicted"/>
<keyword evidence="8" id="KW-1185">Reference proteome</keyword>
<dbReference type="EC" id="1.3.1.76" evidence="2"/>
<evidence type="ECO:0000256" key="2">
    <source>
        <dbReference type="ARBA" id="ARBA00012400"/>
    </source>
</evidence>
<sequence length="154" mass="17475">MSMYPVLLNIKDKPVLIVGGGRLAKRKLLHLLEAGARITIVSPDLHPDIPTKQITWRAKHYDKSDLAGFSLVLACTDRADLNEQIYQESQDLQWVNNTSNRLASDFYNQGLVHSKNLIFSVSSQGMDYHLTKRVTRLLDSWVKDELPSLLEEGE</sequence>
<evidence type="ECO:0000313" key="8">
    <source>
        <dbReference type="Proteomes" id="UP000263232"/>
    </source>
</evidence>
<keyword evidence="5" id="KW-0627">Porphyrin biosynthesis</keyword>
<dbReference type="EMBL" id="CP023434">
    <property type="protein sequence ID" value="AXY26115.1"/>
    <property type="molecule type" value="Genomic_DNA"/>
</dbReference>
<dbReference type="GO" id="GO:0019354">
    <property type="term" value="P:siroheme biosynthetic process"/>
    <property type="evidence" value="ECO:0007669"/>
    <property type="project" value="UniProtKB-UniPathway"/>
</dbReference>
<dbReference type="SUPFAM" id="SSF51735">
    <property type="entry name" value="NAD(P)-binding Rossmann-fold domains"/>
    <property type="match status" value="1"/>
</dbReference>
<dbReference type="Proteomes" id="UP000263232">
    <property type="component" value="Chromosome"/>
</dbReference>
<dbReference type="Gene3D" id="3.40.50.720">
    <property type="entry name" value="NAD(P)-binding Rossmann-like Domain"/>
    <property type="match status" value="1"/>
</dbReference>
<dbReference type="Pfam" id="PF13241">
    <property type="entry name" value="NAD_binding_7"/>
    <property type="match status" value="1"/>
</dbReference>
<keyword evidence="4" id="KW-0520">NAD</keyword>
<gene>
    <name evidence="7" type="ORF">CL176_08945</name>
</gene>
<dbReference type="NCBIfam" id="TIGR01470">
    <property type="entry name" value="cysG_Nterm"/>
    <property type="match status" value="1"/>
</dbReference>
<keyword evidence="3" id="KW-0560">Oxidoreductase</keyword>
<dbReference type="InterPro" id="IPR006367">
    <property type="entry name" value="Sirohaem_synthase_N"/>
</dbReference>
<dbReference type="InterPro" id="IPR036291">
    <property type="entry name" value="NAD(P)-bd_dom_sf"/>
</dbReference>
<dbReference type="OrthoDB" id="9773765at2"/>
<name>A0A347WM08_9LACT</name>
<dbReference type="InterPro" id="IPR028161">
    <property type="entry name" value="Met8-like"/>
</dbReference>
<dbReference type="UniPathway" id="UPA00262">
    <property type="reaction ID" value="UER00222"/>
</dbReference>
<dbReference type="GO" id="GO:0043115">
    <property type="term" value="F:precorrin-2 dehydrogenase activity"/>
    <property type="evidence" value="ECO:0007669"/>
    <property type="project" value="UniProtKB-EC"/>
</dbReference>
<dbReference type="PANTHER" id="PTHR35330">
    <property type="entry name" value="SIROHEME BIOSYNTHESIS PROTEIN MET8"/>
    <property type="match status" value="1"/>
</dbReference>
<evidence type="ECO:0000256" key="3">
    <source>
        <dbReference type="ARBA" id="ARBA00023002"/>
    </source>
</evidence>
<comment type="catalytic activity">
    <reaction evidence="6">
        <text>precorrin-2 + NAD(+) = sirohydrochlorin + NADH + 2 H(+)</text>
        <dbReference type="Rhea" id="RHEA:15613"/>
        <dbReference type="ChEBI" id="CHEBI:15378"/>
        <dbReference type="ChEBI" id="CHEBI:57540"/>
        <dbReference type="ChEBI" id="CHEBI:57945"/>
        <dbReference type="ChEBI" id="CHEBI:58351"/>
        <dbReference type="ChEBI" id="CHEBI:58827"/>
        <dbReference type="EC" id="1.3.1.76"/>
    </reaction>
</comment>
<dbReference type="KEGG" id="abae:CL176_08945"/>
<dbReference type="PANTHER" id="PTHR35330:SF1">
    <property type="entry name" value="SIROHEME BIOSYNTHESIS PROTEIN MET8"/>
    <property type="match status" value="1"/>
</dbReference>
<dbReference type="GO" id="GO:0004325">
    <property type="term" value="F:ferrochelatase activity"/>
    <property type="evidence" value="ECO:0007669"/>
    <property type="project" value="InterPro"/>
</dbReference>
<evidence type="ECO:0000313" key="7">
    <source>
        <dbReference type="EMBL" id="AXY26115.1"/>
    </source>
</evidence>
<evidence type="ECO:0000256" key="6">
    <source>
        <dbReference type="ARBA" id="ARBA00047561"/>
    </source>
</evidence>
<reference evidence="7 8" key="1">
    <citation type="submission" date="2017-09" db="EMBL/GenBank/DDBJ databases">
        <title>Complete genome sequence of Oxytococcus suis strain ZY16052.</title>
        <authorList>
            <person name="Li F."/>
        </authorList>
    </citation>
    <scope>NUCLEOTIDE SEQUENCE [LARGE SCALE GENOMIC DNA]</scope>
    <source>
        <strain evidence="7 8">ZY16052</strain>
    </source>
</reference>
<evidence type="ECO:0000256" key="5">
    <source>
        <dbReference type="ARBA" id="ARBA00023244"/>
    </source>
</evidence>